<dbReference type="OrthoDB" id="9815791at2"/>
<reference evidence="5 6" key="1">
    <citation type="submission" date="2018-11" db="EMBL/GenBank/DDBJ databases">
        <title>Characterization of surface water Dickeya isolates.</title>
        <authorList>
            <person name="Van Gijsegem F."/>
            <person name="Pedron J."/>
        </authorList>
    </citation>
    <scope>NUCLEOTIDE SEQUENCE [LARGE SCALE GENOMIC DNA]</scope>
    <source>
        <strain evidence="3 6">FVG1-MFV-O17</strain>
        <strain evidence="4 5">FVG10-MFV-A16</strain>
    </source>
</reference>
<dbReference type="Proteomes" id="UP000271870">
    <property type="component" value="Unassembled WGS sequence"/>
</dbReference>
<dbReference type="Pfam" id="PF00465">
    <property type="entry name" value="Fe-ADH"/>
    <property type="match status" value="1"/>
</dbReference>
<evidence type="ECO:0000313" key="4">
    <source>
        <dbReference type="EMBL" id="RNM26712.1"/>
    </source>
</evidence>
<dbReference type="Gene3D" id="3.40.50.1970">
    <property type="match status" value="1"/>
</dbReference>
<evidence type="ECO:0000259" key="2">
    <source>
        <dbReference type="Pfam" id="PF00465"/>
    </source>
</evidence>
<organism evidence="3 6">
    <name type="scientific">Dickeya undicola</name>
    <dbReference type="NCBI Taxonomy" id="1577887"/>
    <lineage>
        <taxon>Bacteria</taxon>
        <taxon>Pseudomonadati</taxon>
        <taxon>Pseudomonadota</taxon>
        <taxon>Gammaproteobacteria</taxon>
        <taxon>Enterobacterales</taxon>
        <taxon>Pectobacteriaceae</taxon>
        <taxon>Dickeya</taxon>
    </lineage>
</organism>
<dbReference type="EMBL" id="RJLR01000012">
    <property type="protein sequence ID" value="RNM07678.1"/>
    <property type="molecule type" value="Genomic_DNA"/>
</dbReference>
<keyword evidence="1" id="KW-0560">Oxidoreductase</keyword>
<feature type="domain" description="Alcohol dehydrogenase iron-type/glycerol dehydrogenase GldA" evidence="2">
    <location>
        <begin position="6"/>
        <end position="46"/>
    </location>
</feature>
<dbReference type="InterPro" id="IPR001670">
    <property type="entry name" value="ADH_Fe/GldA"/>
</dbReference>
<comment type="caution">
    <text evidence="3">The sequence shown here is derived from an EMBL/GenBank/DDBJ whole genome shotgun (WGS) entry which is preliminary data.</text>
</comment>
<dbReference type="EMBL" id="RJLS01000002">
    <property type="protein sequence ID" value="RNM26712.1"/>
    <property type="molecule type" value="Genomic_DNA"/>
</dbReference>
<accession>A0A3N0G6F2</accession>
<evidence type="ECO:0000313" key="3">
    <source>
        <dbReference type="EMBL" id="RNM07678.1"/>
    </source>
</evidence>
<dbReference type="SUPFAM" id="SSF56796">
    <property type="entry name" value="Dehydroquinate synthase-like"/>
    <property type="match status" value="1"/>
</dbReference>
<dbReference type="Proteomes" id="UP000276061">
    <property type="component" value="Unassembled WGS sequence"/>
</dbReference>
<dbReference type="GO" id="GO:0046872">
    <property type="term" value="F:metal ion binding"/>
    <property type="evidence" value="ECO:0007669"/>
    <property type="project" value="InterPro"/>
</dbReference>
<sequence>MLLHYTCFKFDGIEPNPQYETLIRAVDAVKANKIDSLLAIGGGLIIPTYCGHSPKRGSGFQIIPD</sequence>
<gene>
    <name evidence="3" type="ORF">EF878_07000</name>
    <name evidence="4" type="ORF">EFS38_02900</name>
</gene>
<protein>
    <submittedName>
        <fullName evidence="3">Iron-containing alcohol dehydrogenase</fullName>
    </submittedName>
</protein>
<dbReference type="AlphaFoldDB" id="A0A3N0G6F2"/>
<dbReference type="GO" id="GO:0016491">
    <property type="term" value="F:oxidoreductase activity"/>
    <property type="evidence" value="ECO:0007669"/>
    <property type="project" value="UniProtKB-KW"/>
</dbReference>
<keyword evidence="5" id="KW-1185">Reference proteome</keyword>
<evidence type="ECO:0000313" key="5">
    <source>
        <dbReference type="Proteomes" id="UP000271870"/>
    </source>
</evidence>
<proteinExistence type="predicted"/>
<evidence type="ECO:0000256" key="1">
    <source>
        <dbReference type="ARBA" id="ARBA00023002"/>
    </source>
</evidence>
<evidence type="ECO:0000313" key="6">
    <source>
        <dbReference type="Proteomes" id="UP000276061"/>
    </source>
</evidence>
<name>A0A3N0G6F2_9GAMM</name>